<dbReference type="OrthoDB" id="1653570at2759"/>
<accession>A0A9Q1K795</accession>
<protein>
    <submittedName>
        <fullName evidence="3">Uncharacterized protein</fullName>
    </submittedName>
</protein>
<organism evidence="3 4">
    <name type="scientific">Carnegiea gigantea</name>
    <dbReference type="NCBI Taxonomy" id="171969"/>
    <lineage>
        <taxon>Eukaryota</taxon>
        <taxon>Viridiplantae</taxon>
        <taxon>Streptophyta</taxon>
        <taxon>Embryophyta</taxon>
        <taxon>Tracheophyta</taxon>
        <taxon>Spermatophyta</taxon>
        <taxon>Magnoliopsida</taxon>
        <taxon>eudicotyledons</taxon>
        <taxon>Gunneridae</taxon>
        <taxon>Pentapetalae</taxon>
        <taxon>Caryophyllales</taxon>
        <taxon>Cactineae</taxon>
        <taxon>Cactaceae</taxon>
        <taxon>Cactoideae</taxon>
        <taxon>Echinocereeae</taxon>
        <taxon>Carnegiea</taxon>
    </lineage>
</organism>
<feature type="region of interest" description="Disordered" evidence="1">
    <location>
        <begin position="72"/>
        <end position="104"/>
    </location>
</feature>
<keyword evidence="2" id="KW-0812">Transmembrane</keyword>
<keyword evidence="4" id="KW-1185">Reference proteome</keyword>
<evidence type="ECO:0000313" key="3">
    <source>
        <dbReference type="EMBL" id="KAJ8437977.1"/>
    </source>
</evidence>
<gene>
    <name evidence="3" type="ORF">Cgig2_033710</name>
</gene>
<dbReference type="EMBL" id="JAKOGI010000274">
    <property type="protein sequence ID" value="KAJ8437977.1"/>
    <property type="molecule type" value="Genomic_DNA"/>
</dbReference>
<evidence type="ECO:0000256" key="1">
    <source>
        <dbReference type="SAM" id="MobiDB-lite"/>
    </source>
</evidence>
<feature type="transmembrane region" description="Helical" evidence="2">
    <location>
        <begin position="17"/>
        <end position="40"/>
    </location>
</feature>
<dbReference type="Proteomes" id="UP001153076">
    <property type="component" value="Unassembled WGS sequence"/>
</dbReference>
<dbReference type="AlphaFoldDB" id="A0A9Q1K795"/>
<dbReference type="PANTHER" id="PTHR35771">
    <property type="entry name" value="TRANSMEMBRANE PROTEIN-RELATED"/>
    <property type="match status" value="1"/>
</dbReference>
<keyword evidence="2" id="KW-0472">Membrane</keyword>
<evidence type="ECO:0000313" key="4">
    <source>
        <dbReference type="Proteomes" id="UP001153076"/>
    </source>
</evidence>
<proteinExistence type="predicted"/>
<comment type="caution">
    <text evidence="3">The sequence shown here is derived from an EMBL/GenBank/DDBJ whole genome shotgun (WGS) entry which is preliminary data.</text>
</comment>
<reference evidence="3" key="1">
    <citation type="submission" date="2022-04" db="EMBL/GenBank/DDBJ databases">
        <title>Carnegiea gigantea Genome sequencing and assembly v2.</title>
        <authorList>
            <person name="Copetti D."/>
            <person name="Sanderson M.J."/>
            <person name="Burquez A."/>
            <person name="Wojciechowski M.F."/>
        </authorList>
    </citation>
    <scope>NUCLEOTIDE SEQUENCE</scope>
    <source>
        <strain evidence="3">SGP5-SGP5p</strain>
        <tissue evidence="3">Aerial part</tissue>
    </source>
</reference>
<evidence type="ECO:0000256" key="2">
    <source>
        <dbReference type="SAM" id="Phobius"/>
    </source>
</evidence>
<dbReference type="PANTHER" id="PTHR35771:SF3">
    <property type="entry name" value="TRANSMEMBRANE PROTEIN"/>
    <property type="match status" value="1"/>
</dbReference>
<name>A0A9Q1K795_9CARY</name>
<sequence>MVEFGDDLLMDSYRIPWLIWIQFLVMFLLTLVILLSYFGFFALDSSLSAEDCIISSSNSRLDPHFACYQRTQVSGDRDSSDTSTTSSTREAENISDREGPSARDLGPAAGSECFIHPCSYFDIAKQAFLKCLGLGSTSQKDIYYQATVGTE</sequence>
<keyword evidence="2" id="KW-1133">Transmembrane helix</keyword>
<feature type="compositionally biased region" description="Basic and acidic residues" evidence="1">
    <location>
        <begin position="89"/>
        <end position="101"/>
    </location>
</feature>